<keyword evidence="5 8" id="KW-1133">Transmembrane helix</keyword>
<keyword evidence="4 8" id="KW-0812">Transmembrane</keyword>
<dbReference type="SMART" id="SM00271">
    <property type="entry name" value="DnaJ"/>
    <property type="match status" value="1"/>
</dbReference>
<evidence type="ECO:0000313" key="11">
    <source>
        <dbReference type="Proteomes" id="UP000036403"/>
    </source>
</evidence>
<feature type="transmembrane region" description="Helical" evidence="8">
    <location>
        <begin position="23"/>
        <end position="42"/>
    </location>
</feature>
<comment type="caution">
    <text evidence="10">The sequence shown here is derived from an EMBL/GenBank/DDBJ whole genome shotgun (WGS) entry which is preliminary data.</text>
</comment>
<evidence type="ECO:0000259" key="9">
    <source>
        <dbReference type="PROSITE" id="PS50076"/>
    </source>
</evidence>
<reference evidence="10 11" key="1">
    <citation type="submission" date="2015-04" db="EMBL/GenBank/DDBJ databases">
        <title>Lasius niger genome sequencing.</title>
        <authorList>
            <person name="Konorov E.A."/>
            <person name="Nikitin M.A."/>
            <person name="Kirill M.V."/>
            <person name="Chang P."/>
        </authorList>
    </citation>
    <scope>NUCLEOTIDE SEQUENCE [LARGE SCALE GENOMIC DNA]</scope>
    <source>
        <tissue evidence="10">Whole</tissue>
    </source>
</reference>
<dbReference type="InterPro" id="IPR007829">
    <property type="entry name" value="TM2"/>
</dbReference>
<feature type="transmembrane region" description="Helical" evidence="8">
    <location>
        <begin position="48"/>
        <end position="64"/>
    </location>
</feature>
<name>A0A0J7KG24_LASNI</name>
<feature type="region of interest" description="Disordered" evidence="7">
    <location>
        <begin position="286"/>
        <end position="307"/>
    </location>
</feature>
<dbReference type="PANTHER" id="PTHR44733">
    <property type="entry name" value="DNAJ HOMOLOG SUBFAMILY C MEMBER 22"/>
    <property type="match status" value="1"/>
</dbReference>
<sequence>MGKARENTLVNEVSEERKVKSKFWAYLLWLFGGLFGAHHVYLGRDDQAFVYISTFGGYIGIGWLRDIYRIPAYVADASDDPAFIKDFKQKVRANRKPPFSGVRFAAETAVAYLWAELFNSAIPQEEIYGINFRHLLILIPTVIALGVWTVGNIGREQGSIWIALATAYLFYPTLYYIGDDTTWIFLMVIASSLSFDTFSKQWRLKPKKRRSFVRRMTFLGLGLMLFFSIISSYLYFNAVITDSEGEEIKLSEAVQHFLTSPIWTDLKVLGLSQTASQNEVTARWRTLSRDNHPDKVKGSEDERRKAQEKFMEIQQAYEILSQAKNRRQRRNRRSDG</sequence>
<evidence type="ECO:0000256" key="8">
    <source>
        <dbReference type="SAM" id="Phobius"/>
    </source>
</evidence>
<feature type="transmembrane region" description="Helical" evidence="8">
    <location>
        <begin position="98"/>
        <end position="115"/>
    </location>
</feature>
<comment type="subcellular location">
    <subcellularLocation>
        <location evidence="2">Membrane</location>
        <topology evidence="2">Multi-pass membrane protein</topology>
    </subcellularLocation>
</comment>
<feature type="transmembrane region" description="Helical" evidence="8">
    <location>
        <begin position="183"/>
        <end position="198"/>
    </location>
</feature>
<dbReference type="Pfam" id="PF05154">
    <property type="entry name" value="TM2"/>
    <property type="match status" value="1"/>
</dbReference>
<dbReference type="PROSITE" id="PS50076">
    <property type="entry name" value="DNAJ_2"/>
    <property type="match status" value="1"/>
</dbReference>
<feature type="domain" description="J" evidence="9">
    <location>
        <begin position="264"/>
        <end position="334"/>
    </location>
</feature>
<evidence type="ECO:0000256" key="6">
    <source>
        <dbReference type="ARBA" id="ARBA00023136"/>
    </source>
</evidence>
<feature type="transmembrane region" description="Helical" evidence="8">
    <location>
        <begin position="160"/>
        <end position="177"/>
    </location>
</feature>
<dbReference type="EMBL" id="LBMM01007837">
    <property type="protein sequence ID" value="KMQ89383.1"/>
    <property type="molecule type" value="Genomic_DNA"/>
</dbReference>
<dbReference type="STRING" id="67767.A0A0J7KG24"/>
<evidence type="ECO:0000256" key="7">
    <source>
        <dbReference type="SAM" id="MobiDB-lite"/>
    </source>
</evidence>
<dbReference type="PaxDb" id="67767-A0A0J7KG24"/>
<dbReference type="InterPro" id="IPR036869">
    <property type="entry name" value="J_dom_sf"/>
</dbReference>
<keyword evidence="11" id="KW-1185">Reference proteome</keyword>
<dbReference type="Gene3D" id="1.10.287.110">
    <property type="entry name" value="DnaJ domain"/>
    <property type="match status" value="1"/>
</dbReference>
<keyword evidence="6 8" id="KW-0472">Membrane</keyword>
<organism evidence="10 11">
    <name type="scientific">Lasius niger</name>
    <name type="common">Black garden ant</name>
    <dbReference type="NCBI Taxonomy" id="67767"/>
    <lineage>
        <taxon>Eukaryota</taxon>
        <taxon>Metazoa</taxon>
        <taxon>Ecdysozoa</taxon>
        <taxon>Arthropoda</taxon>
        <taxon>Hexapoda</taxon>
        <taxon>Insecta</taxon>
        <taxon>Pterygota</taxon>
        <taxon>Neoptera</taxon>
        <taxon>Endopterygota</taxon>
        <taxon>Hymenoptera</taxon>
        <taxon>Apocrita</taxon>
        <taxon>Aculeata</taxon>
        <taxon>Formicoidea</taxon>
        <taxon>Formicidae</taxon>
        <taxon>Formicinae</taxon>
        <taxon>Lasius</taxon>
        <taxon>Lasius</taxon>
    </lineage>
</organism>
<dbReference type="GO" id="GO:0016020">
    <property type="term" value="C:membrane"/>
    <property type="evidence" value="ECO:0007669"/>
    <property type="project" value="UniProtKB-SubCell"/>
</dbReference>
<comment type="function">
    <text evidence="1">May function as a co-chaperone.</text>
</comment>
<evidence type="ECO:0000256" key="2">
    <source>
        <dbReference type="ARBA" id="ARBA00004141"/>
    </source>
</evidence>
<dbReference type="AlphaFoldDB" id="A0A0J7KG24"/>
<dbReference type="PANTHER" id="PTHR44733:SF1">
    <property type="entry name" value="DNAJ HOMOLOG SUBFAMILY C MEMBER 22"/>
    <property type="match status" value="1"/>
</dbReference>
<evidence type="ECO:0000256" key="3">
    <source>
        <dbReference type="ARBA" id="ARBA00020945"/>
    </source>
</evidence>
<dbReference type="Proteomes" id="UP000036403">
    <property type="component" value="Unassembled WGS sequence"/>
</dbReference>
<dbReference type="PRINTS" id="PR00625">
    <property type="entry name" value="JDOMAIN"/>
</dbReference>
<evidence type="ECO:0000256" key="1">
    <source>
        <dbReference type="ARBA" id="ARBA00002080"/>
    </source>
</evidence>
<evidence type="ECO:0000313" key="10">
    <source>
        <dbReference type="EMBL" id="KMQ89383.1"/>
    </source>
</evidence>
<evidence type="ECO:0000256" key="4">
    <source>
        <dbReference type="ARBA" id="ARBA00022692"/>
    </source>
</evidence>
<evidence type="ECO:0000256" key="5">
    <source>
        <dbReference type="ARBA" id="ARBA00022989"/>
    </source>
</evidence>
<dbReference type="InterPro" id="IPR001623">
    <property type="entry name" value="DnaJ_domain"/>
</dbReference>
<protein>
    <recommendedName>
        <fullName evidence="3">DnaJ homolog subfamily C member 22</fullName>
    </recommendedName>
</protein>
<dbReference type="SUPFAM" id="SSF46565">
    <property type="entry name" value="Chaperone J-domain"/>
    <property type="match status" value="1"/>
</dbReference>
<proteinExistence type="predicted"/>
<dbReference type="OrthoDB" id="10262359at2759"/>
<dbReference type="Pfam" id="PF00226">
    <property type="entry name" value="DnaJ"/>
    <property type="match status" value="1"/>
</dbReference>
<gene>
    <name evidence="10" type="ORF">RF55_10997</name>
</gene>
<feature type="compositionally biased region" description="Basic and acidic residues" evidence="7">
    <location>
        <begin position="287"/>
        <end position="307"/>
    </location>
</feature>
<accession>A0A0J7KG24</accession>
<feature type="transmembrane region" description="Helical" evidence="8">
    <location>
        <begin position="135"/>
        <end position="153"/>
    </location>
</feature>
<feature type="transmembrane region" description="Helical" evidence="8">
    <location>
        <begin position="218"/>
        <end position="236"/>
    </location>
</feature>
<dbReference type="CDD" id="cd06257">
    <property type="entry name" value="DnaJ"/>
    <property type="match status" value="1"/>
</dbReference>